<evidence type="ECO:0000256" key="5">
    <source>
        <dbReference type="ARBA" id="ARBA00022692"/>
    </source>
</evidence>
<dbReference type="InterPro" id="IPR004776">
    <property type="entry name" value="Mem_transp_PIN-like"/>
</dbReference>
<dbReference type="Gene3D" id="1.20.1530.20">
    <property type="match status" value="1"/>
</dbReference>
<feature type="transmembrane region" description="Helical" evidence="8">
    <location>
        <begin position="98"/>
        <end position="117"/>
    </location>
</feature>
<comment type="similarity">
    <text evidence="2">Belongs to the auxin efflux carrier (TC 2.A.69) family.</text>
</comment>
<evidence type="ECO:0008006" key="11">
    <source>
        <dbReference type="Google" id="ProtNLM"/>
    </source>
</evidence>
<keyword evidence="7 8" id="KW-0472">Membrane</keyword>
<dbReference type="Pfam" id="PF03547">
    <property type="entry name" value="Mem_trans"/>
    <property type="match status" value="1"/>
</dbReference>
<evidence type="ECO:0000256" key="2">
    <source>
        <dbReference type="ARBA" id="ARBA00010145"/>
    </source>
</evidence>
<evidence type="ECO:0000256" key="4">
    <source>
        <dbReference type="ARBA" id="ARBA00022475"/>
    </source>
</evidence>
<keyword evidence="5 8" id="KW-0812">Transmembrane</keyword>
<evidence type="ECO:0000256" key="1">
    <source>
        <dbReference type="ARBA" id="ARBA00004651"/>
    </source>
</evidence>
<protein>
    <recommendedName>
        <fullName evidence="11">AEC family transporter</fullName>
    </recommendedName>
</protein>
<feature type="transmembrane region" description="Helical" evidence="8">
    <location>
        <begin position="181"/>
        <end position="198"/>
    </location>
</feature>
<dbReference type="GO" id="GO:0005886">
    <property type="term" value="C:plasma membrane"/>
    <property type="evidence" value="ECO:0007669"/>
    <property type="project" value="UniProtKB-SubCell"/>
</dbReference>
<evidence type="ECO:0000313" key="10">
    <source>
        <dbReference type="Proteomes" id="UP000522163"/>
    </source>
</evidence>
<gene>
    <name evidence="9" type="ORF">HNQ46_002034</name>
</gene>
<accession>A0A7W9SH38</accession>
<dbReference type="GO" id="GO:0055085">
    <property type="term" value="P:transmembrane transport"/>
    <property type="evidence" value="ECO:0007669"/>
    <property type="project" value="InterPro"/>
</dbReference>
<proteinExistence type="inferred from homology"/>
<comment type="caution">
    <text evidence="9">The sequence shown here is derived from an EMBL/GenBank/DDBJ whole genome shotgun (WGS) entry which is preliminary data.</text>
</comment>
<dbReference type="Proteomes" id="UP000522163">
    <property type="component" value="Unassembled WGS sequence"/>
</dbReference>
<dbReference type="GeneID" id="85015556"/>
<keyword evidence="6 8" id="KW-1133">Transmembrane helix</keyword>
<dbReference type="InterPro" id="IPR038770">
    <property type="entry name" value="Na+/solute_symporter_sf"/>
</dbReference>
<feature type="transmembrane region" description="Helical" evidence="8">
    <location>
        <begin position="6"/>
        <end position="23"/>
    </location>
</feature>
<evidence type="ECO:0000256" key="3">
    <source>
        <dbReference type="ARBA" id="ARBA00022448"/>
    </source>
</evidence>
<feature type="transmembrane region" description="Helical" evidence="8">
    <location>
        <begin position="274"/>
        <end position="297"/>
    </location>
</feature>
<feature type="transmembrane region" description="Helical" evidence="8">
    <location>
        <begin position="309"/>
        <end position="329"/>
    </location>
</feature>
<keyword evidence="4" id="KW-1003">Cell membrane</keyword>
<feature type="transmembrane region" description="Helical" evidence="8">
    <location>
        <begin position="240"/>
        <end position="262"/>
    </location>
</feature>
<organism evidence="9 10">
    <name type="scientific">Oribacterium sinus</name>
    <dbReference type="NCBI Taxonomy" id="237576"/>
    <lineage>
        <taxon>Bacteria</taxon>
        <taxon>Bacillati</taxon>
        <taxon>Bacillota</taxon>
        <taxon>Clostridia</taxon>
        <taxon>Lachnospirales</taxon>
        <taxon>Lachnospiraceae</taxon>
        <taxon>Oribacterium</taxon>
    </lineage>
</organism>
<evidence type="ECO:0000256" key="8">
    <source>
        <dbReference type="SAM" id="Phobius"/>
    </source>
</evidence>
<dbReference type="EMBL" id="JACHHH010000011">
    <property type="protein sequence ID" value="MBB6042039.1"/>
    <property type="molecule type" value="Genomic_DNA"/>
</dbReference>
<evidence type="ECO:0000313" key="9">
    <source>
        <dbReference type="EMBL" id="MBB6042039.1"/>
    </source>
</evidence>
<dbReference type="PANTHER" id="PTHR36838">
    <property type="entry name" value="AUXIN EFFLUX CARRIER FAMILY PROTEIN"/>
    <property type="match status" value="1"/>
</dbReference>
<feature type="transmembrane region" description="Helical" evidence="8">
    <location>
        <begin position="210"/>
        <end position="228"/>
    </location>
</feature>
<feature type="transmembrane region" description="Helical" evidence="8">
    <location>
        <begin position="35"/>
        <end position="52"/>
    </location>
</feature>
<sequence length="330" mass="37047">MGLALIEKIIALFLMLFAGFALVKKDILKKEDSQTLSKLCLYLISPCVLFHAFTVEVTPERQKAFFLCGILALGIQGFFTLFIFFLDKIFPMTVVEKTAVIYSNCGNIIIPIVAYALGEDYLIYITAYIGVYNILLWTHGISMFQRQLKKEGKKGDFADTVTENVGEASVLKKLSGFLKNPNILAIIFGFLCFSFRISVPRPLGQAIKDIGGMIGPVSMMVTGMVLAKMPVARFFQNKRLFFVTFLRMVFFPICLLLFFKLGHIASLLPMGKEIFLVTYLSAIAPSGTSVNQFAIIYEQDAEYASCINIFTTLVAIVTMPLFVYLYLWMI</sequence>
<feature type="transmembrane region" description="Helical" evidence="8">
    <location>
        <begin position="64"/>
        <end position="86"/>
    </location>
</feature>
<feature type="transmembrane region" description="Helical" evidence="8">
    <location>
        <begin position="123"/>
        <end position="144"/>
    </location>
</feature>
<name>A0A7W9SH38_9FIRM</name>
<reference evidence="9 10" key="1">
    <citation type="submission" date="2020-08" db="EMBL/GenBank/DDBJ databases">
        <title>Genomic Encyclopedia of Type Strains, Phase IV (KMG-IV): sequencing the most valuable type-strain genomes for metagenomic binning, comparative biology and taxonomic classification.</title>
        <authorList>
            <person name="Goeker M."/>
        </authorList>
    </citation>
    <scope>NUCLEOTIDE SEQUENCE [LARGE SCALE GENOMIC DNA]</scope>
    <source>
        <strain evidence="9 10">DSM 17245</strain>
    </source>
</reference>
<dbReference type="PANTHER" id="PTHR36838:SF1">
    <property type="entry name" value="SLR1864 PROTEIN"/>
    <property type="match status" value="1"/>
</dbReference>
<evidence type="ECO:0000256" key="7">
    <source>
        <dbReference type="ARBA" id="ARBA00023136"/>
    </source>
</evidence>
<dbReference type="AlphaFoldDB" id="A0A7W9SH38"/>
<comment type="subcellular location">
    <subcellularLocation>
        <location evidence="1">Cell membrane</location>
        <topology evidence="1">Multi-pass membrane protein</topology>
    </subcellularLocation>
</comment>
<keyword evidence="3" id="KW-0813">Transport</keyword>
<evidence type="ECO:0000256" key="6">
    <source>
        <dbReference type="ARBA" id="ARBA00022989"/>
    </source>
</evidence>
<dbReference type="RefSeq" id="WP_183684560.1">
    <property type="nucleotide sequence ID" value="NZ_JACHHH010000011.1"/>
</dbReference>